<sequence length="329" mass="35858">MSNHFSADNLGFPGDDRRLELTDLYAFTSMEDPGRTILIIDANPTVAPPPVPPATTGPEFCPDAVYRINIDTDGDAHADLAFTFTFSEYANGSQTGTAWYATGADARQPEPAGRVLAESFPVSFDGTVQPVLIDEPGPIRFCAGLRSDPFFADVEGALHGLKWTGNDDFANNNVDSIALDVPSDLLGGTTIGVWASISRRRDGKLEQMDRGGNPTINPFVNPDGEKNRYNSRQPADDVANYLGPWSQLLEQGGYSPEEARKTALQCLPDILQYDRSRPASYPNGRALVDDVFSYRFAWLSNGKVPPTGLQPHDDMLPHFPYLGPPNPLP</sequence>
<proteinExistence type="predicted"/>
<comment type="caution">
    <text evidence="1">The sequence shown here is derived from an EMBL/GenBank/DDBJ whole genome shotgun (WGS) entry which is preliminary data.</text>
</comment>
<gene>
    <name evidence="1" type="ORF">D7044_04145</name>
</gene>
<dbReference type="AlphaFoldDB" id="A0A3A9YDS9"/>
<protein>
    <submittedName>
        <fullName evidence="1">DUF4331 domain-containing protein</fullName>
    </submittedName>
</protein>
<accession>A0A3A9YDS9</accession>
<organism evidence="1 2">
    <name type="scientific">Micromonospora musae</name>
    <dbReference type="NCBI Taxonomy" id="1894970"/>
    <lineage>
        <taxon>Bacteria</taxon>
        <taxon>Bacillati</taxon>
        <taxon>Actinomycetota</taxon>
        <taxon>Actinomycetes</taxon>
        <taxon>Micromonosporales</taxon>
        <taxon>Micromonosporaceae</taxon>
        <taxon>Micromonospora</taxon>
    </lineage>
</organism>
<name>A0A3A9YDS9_9ACTN</name>
<evidence type="ECO:0000313" key="1">
    <source>
        <dbReference type="EMBL" id="RKN35370.1"/>
    </source>
</evidence>
<reference evidence="1 2" key="1">
    <citation type="submission" date="2018-09" db="EMBL/GenBank/DDBJ databases">
        <title>Micromonospora sp. nov. MS1-9, isolated from a root of Musa sp.</title>
        <authorList>
            <person name="Kuncharoen N."/>
            <person name="Kudo T."/>
            <person name="Ohkuma M."/>
            <person name="Yuki M."/>
            <person name="Tanasupawat S."/>
        </authorList>
    </citation>
    <scope>NUCLEOTIDE SEQUENCE [LARGE SCALE GENOMIC DNA]</scope>
    <source>
        <strain evidence="1 2">MS1-9</strain>
    </source>
</reference>
<dbReference type="InterPro" id="IPR025566">
    <property type="entry name" value="DUF4331"/>
</dbReference>
<evidence type="ECO:0000313" key="2">
    <source>
        <dbReference type="Proteomes" id="UP000275865"/>
    </source>
</evidence>
<dbReference type="RefSeq" id="WP_120688024.1">
    <property type="nucleotide sequence ID" value="NZ_RAZT01000002.1"/>
</dbReference>
<dbReference type="Pfam" id="PF14224">
    <property type="entry name" value="DUF4331"/>
    <property type="match status" value="2"/>
</dbReference>
<dbReference type="EMBL" id="RAZT01000002">
    <property type="protein sequence ID" value="RKN35370.1"/>
    <property type="molecule type" value="Genomic_DNA"/>
</dbReference>
<dbReference type="Proteomes" id="UP000275865">
    <property type="component" value="Unassembled WGS sequence"/>
</dbReference>